<feature type="region of interest" description="Disordered" evidence="1">
    <location>
        <begin position="674"/>
        <end position="730"/>
    </location>
</feature>
<dbReference type="Gene3D" id="1.10.533.10">
    <property type="entry name" value="Death Domain, Fas"/>
    <property type="match status" value="1"/>
</dbReference>
<reference evidence="3 4" key="1">
    <citation type="journal article" date="2023" name="Sci. Data">
        <title>Genome assembly of the Korean intertidal mud-creeper Batillaria attramentaria.</title>
        <authorList>
            <person name="Patra A.K."/>
            <person name="Ho P.T."/>
            <person name="Jun S."/>
            <person name="Lee S.J."/>
            <person name="Kim Y."/>
            <person name="Won Y.J."/>
        </authorList>
    </citation>
    <scope>NUCLEOTIDE SEQUENCE [LARGE SCALE GENOMIC DNA]</scope>
    <source>
        <strain evidence="3">Wonlab-2016</strain>
    </source>
</reference>
<organism evidence="3 4">
    <name type="scientific">Batillaria attramentaria</name>
    <dbReference type="NCBI Taxonomy" id="370345"/>
    <lineage>
        <taxon>Eukaryota</taxon>
        <taxon>Metazoa</taxon>
        <taxon>Spiralia</taxon>
        <taxon>Lophotrochozoa</taxon>
        <taxon>Mollusca</taxon>
        <taxon>Gastropoda</taxon>
        <taxon>Caenogastropoda</taxon>
        <taxon>Sorbeoconcha</taxon>
        <taxon>Cerithioidea</taxon>
        <taxon>Batillariidae</taxon>
        <taxon>Batillaria</taxon>
    </lineage>
</organism>
<dbReference type="Pfam" id="PF00531">
    <property type="entry name" value="Death"/>
    <property type="match status" value="1"/>
</dbReference>
<dbReference type="PROSITE" id="PS51145">
    <property type="entry name" value="ZU5"/>
    <property type="match status" value="1"/>
</dbReference>
<feature type="compositionally biased region" description="Polar residues" evidence="1">
    <location>
        <begin position="928"/>
        <end position="943"/>
    </location>
</feature>
<dbReference type="Proteomes" id="UP001519460">
    <property type="component" value="Unassembled WGS sequence"/>
</dbReference>
<dbReference type="AlphaFoldDB" id="A0ABD0J8A1"/>
<feature type="region of interest" description="Disordered" evidence="1">
    <location>
        <begin position="744"/>
        <end position="849"/>
    </location>
</feature>
<evidence type="ECO:0000256" key="1">
    <source>
        <dbReference type="SAM" id="MobiDB-lite"/>
    </source>
</evidence>
<feature type="compositionally biased region" description="Low complexity" evidence="1">
    <location>
        <begin position="744"/>
        <end position="754"/>
    </location>
</feature>
<evidence type="ECO:0000313" key="3">
    <source>
        <dbReference type="EMBL" id="KAK7463931.1"/>
    </source>
</evidence>
<feature type="region of interest" description="Disordered" evidence="1">
    <location>
        <begin position="928"/>
        <end position="947"/>
    </location>
</feature>
<dbReference type="InterPro" id="IPR000488">
    <property type="entry name" value="Death_dom"/>
</dbReference>
<dbReference type="Gene3D" id="2.60.220.30">
    <property type="match status" value="1"/>
</dbReference>
<dbReference type="InterPro" id="IPR011029">
    <property type="entry name" value="DEATH-like_dom_sf"/>
</dbReference>
<feature type="compositionally biased region" description="Polar residues" evidence="1">
    <location>
        <begin position="829"/>
        <end position="847"/>
    </location>
</feature>
<evidence type="ECO:0000259" key="2">
    <source>
        <dbReference type="PROSITE" id="PS51145"/>
    </source>
</evidence>
<feature type="domain" description="ZU5" evidence="2">
    <location>
        <begin position="338"/>
        <end position="451"/>
    </location>
</feature>
<comment type="caution">
    <text evidence="3">The sequence shown here is derived from an EMBL/GenBank/DDBJ whole genome shotgun (WGS) entry which is preliminary data.</text>
</comment>
<accession>A0ABD0J8A1</accession>
<dbReference type="Pfam" id="PF00791">
    <property type="entry name" value="ZU5"/>
    <property type="match status" value="1"/>
</dbReference>
<name>A0ABD0J8A1_9CAEN</name>
<dbReference type="InterPro" id="IPR000906">
    <property type="entry name" value="ZU5_dom"/>
</dbReference>
<feature type="compositionally biased region" description="Basic and acidic residues" evidence="1">
    <location>
        <begin position="760"/>
        <end position="769"/>
    </location>
</feature>
<dbReference type="EMBL" id="JACVVK020000597">
    <property type="protein sequence ID" value="KAK7463931.1"/>
    <property type="molecule type" value="Genomic_DNA"/>
</dbReference>
<sequence length="1061" mass="118694">MRKVPARYISIECRKELAAILDAANPGGDYRSFADLNGVTLEELQETISQVMTRTGNRSPFCNLLDLLIQKQGDHFTIFTVHDTLRQMDSPGQRVLLAFMKGKLLIDLAVERKMRIPARFIPKKLCKDLAAILEDAKNSYGIFAVFSGIVPEDLRLWLKTQSQNAPGHTSPFCLVLDYLVNRHGDDFTIFAVYDTLRKMDSPGQHVLLDFMRGRVLLDLAIEEKMKNVPAKRLPSHLRTEIAAILDSCENPPGRDHSSFALHSGISQDKLQVLVEKGNDLDRGPFCTVLDYVIGKRGDEFTIFTVYNILREMASPGQHVLLDFMRDYPSCVPGFSEDWQTCEHFSNAGGQLKAEDSDVILHVPEDAVPPGPTCTTVRGAVSTDLTIIHKELSLNENETIASPVVEYFAGRNHRFLRPVRIVLPHCLPPSYSQDKVRVYHFHRDSFGCTKVEKLDPLKADEDSQTGYFLVPETREVHILTYHFTGYFCTYCNVEKEPPFLRLRLYGKHLHRRTRDVDLWLFIWDTRLDVRDFRKAGFPNPEEEKNFITCKTLDGTRNVAELELGVRLLLSEEEEVKWMHKENRGTPWLPPEKDTIPTRVDWTLRSRPEQTPDRWFECFIEVGYVKEDDAVMRFLDKPQKQILPVSGLELQNEHKVVTTQTQDNVDVNTHVKLLTISSPPLPSSLRDGTEAAAPWPQHARESMDTSAASQPRASHIFPGSPPHQQLQNLPCGGNFAEFGGDLQSSSNFGFSNNSQGCAAPRADVHQQRRETGSNSSRQRPPAMGAFPGQSSGSNWVPFTPQGNPGHLNGRFTAPGIAQQTGSGAVRPPLSLPSNGQILSNADPGQSSDASVRPDLALQSQTRTCVTGDDNSVQRREFGHTSNDRHDFLPPMPPWAAFNSSSTTVHYHHHQPRVYNFNISEVKGRQIDFGSTFSETSPAHEQQPQMVQYPGGLPPQTTPLGLDTERNNFSPGFAELPTEAGNPPGYDTPANISLPDLTELQEPMDQCEGAAYISNPQCEQLQRLSTNGGSPQEGQAQLRAPVQCTQNLPLTVQALDDYQTDDVV</sequence>
<protein>
    <recommendedName>
        <fullName evidence="2">ZU5 domain-containing protein</fullName>
    </recommendedName>
</protein>
<evidence type="ECO:0000313" key="4">
    <source>
        <dbReference type="Proteomes" id="UP001519460"/>
    </source>
</evidence>
<keyword evidence="4" id="KW-1185">Reference proteome</keyword>
<gene>
    <name evidence="3" type="ORF">BaRGS_00038068</name>
</gene>
<feature type="compositionally biased region" description="Polar residues" evidence="1">
    <location>
        <begin position="786"/>
        <end position="800"/>
    </location>
</feature>
<proteinExistence type="predicted"/>